<dbReference type="PRINTS" id="PR00737">
    <property type="entry name" value="GLHYDRLASE16"/>
</dbReference>
<keyword evidence="2" id="KW-0732">Signal</keyword>
<dbReference type="InterPro" id="IPR000757">
    <property type="entry name" value="Beta-glucanase-like"/>
</dbReference>
<dbReference type="EMBL" id="PYMH01000002">
    <property type="protein sequence ID" value="PSU35036.1"/>
    <property type="molecule type" value="Genomic_DNA"/>
</dbReference>
<dbReference type="PANTHER" id="PTHR10963">
    <property type="entry name" value="GLYCOSYL HYDROLASE-RELATED"/>
    <property type="match status" value="1"/>
</dbReference>
<evidence type="ECO:0000256" key="4">
    <source>
        <dbReference type="ARBA" id="ARBA00023295"/>
    </source>
</evidence>
<gene>
    <name evidence="7" type="ORF">C9I99_08210</name>
</gene>
<evidence type="ECO:0000256" key="5">
    <source>
        <dbReference type="PIRSR" id="PIRSR608264-1"/>
    </source>
</evidence>
<dbReference type="OrthoDB" id="9809583at2"/>
<name>A0A2T3J1S4_9GAMM</name>
<protein>
    <recommendedName>
        <fullName evidence="6">GH16 domain-containing protein</fullName>
    </recommendedName>
</protein>
<feature type="active site" description="Proton donor" evidence="5">
    <location>
        <position position="188"/>
    </location>
</feature>
<organism evidence="7 8">
    <name type="scientific">Photobacterium lutimaris</name>
    <dbReference type="NCBI Taxonomy" id="388278"/>
    <lineage>
        <taxon>Bacteria</taxon>
        <taxon>Pseudomonadati</taxon>
        <taxon>Pseudomonadota</taxon>
        <taxon>Gammaproteobacteria</taxon>
        <taxon>Vibrionales</taxon>
        <taxon>Vibrionaceae</taxon>
        <taxon>Photobacterium</taxon>
    </lineage>
</organism>
<feature type="active site" description="Nucleophile" evidence="5">
    <location>
        <position position="184"/>
    </location>
</feature>
<keyword evidence="4" id="KW-0326">Glycosidase</keyword>
<dbReference type="InterPro" id="IPR008264">
    <property type="entry name" value="Beta_glucanase"/>
</dbReference>
<evidence type="ECO:0000256" key="2">
    <source>
        <dbReference type="ARBA" id="ARBA00022729"/>
    </source>
</evidence>
<dbReference type="Gene3D" id="2.60.120.200">
    <property type="match status" value="1"/>
</dbReference>
<keyword evidence="3" id="KW-0378">Hydrolase</keyword>
<dbReference type="GO" id="GO:0005975">
    <property type="term" value="P:carbohydrate metabolic process"/>
    <property type="evidence" value="ECO:0007669"/>
    <property type="project" value="InterPro"/>
</dbReference>
<keyword evidence="8" id="KW-1185">Reference proteome</keyword>
<dbReference type="Pfam" id="PF00722">
    <property type="entry name" value="Glyco_hydro_16"/>
    <property type="match status" value="1"/>
</dbReference>
<dbReference type="InterPro" id="IPR008263">
    <property type="entry name" value="GH16_AS"/>
</dbReference>
<sequence>MNEQMFIKSHEKFSFLRELPKMKHLSSTIFLMPFKSFNEDSMRHSSLYASLLFLIPSICLSAPPAGKGNNKTIASAPSFSDPLTSFDTNHWQAADGWANGSPFLNAWSSAALDFSNDGLGVVLSDSPLLGYAYTSGELRTNAFYGYGCYEVEMMPAAVSGVVTAFFTFMGPFDNTQGGNGQHNEIDIEFLGNNTNVVQLNFWTNDDQYINGHETIIDLGFDASLSFNHYAFDWSETGINWYINKELVYSVIGTTNDPTPNVTDGTHKIMMNMWPVDATASGWAGEFTYPMMPILGQFKNVHFTEGNGCTFDTSEPPSPSPTNSLIIANHEITLNSKATQASAAVTVTNSEGEPQQDVLITGQWSGAVNDGDNEKITDQSGDALFYSRRSRTASGRYQFCITGLTKAGYSWPANNSEQQCSEIIIP</sequence>
<evidence type="ECO:0000259" key="6">
    <source>
        <dbReference type="PROSITE" id="PS51762"/>
    </source>
</evidence>
<feature type="domain" description="GH16" evidence="6">
    <location>
        <begin position="69"/>
        <end position="321"/>
    </location>
</feature>
<dbReference type="GO" id="GO:0004553">
    <property type="term" value="F:hydrolase activity, hydrolyzing O-glycosyl compounds"/>
    <property type="evidence" value="ECO:0007669"/>
    <property type="project" value="InterPro"/>
</dbReference>
<evidence type="ECO:0000313" key="8">
    <source>
        <dbReference type="Proteomes" id="UP000241222"/>
    </source>
</evidence>
<proteinExistence type="inferred from homology"/>
<dbReference type="PANTHER" id="PTHR10963:SF55">
    <property type="entry name" value="GLYCOSIDE HYDROLASE FAMILY 16 PROTEIN"/>
    <property type="match status" value="1"/>
</dbReference>
<comment type="caution">
    <text evidence="7">The sequence shown here is derived from an EMBL/GenBank/DDBJ whole genome shotgun (WGS) entry which is preliminary data.</text>
</comment>
<evidence type="ECO:0000313" key="7">
    <source>
        <dbReference type="EMBL" id="PSU35036.1"/>
    </source>
</evidence>
<dbReference type="SUPFAM" id="SSF49899">
    <property type="entry name" value="Concanavalin A-like lectins/glucanases"/>
    <property type="match status" value="1"/>
</dbReference>
<accession>A0A2T3J1S4</accession>
<dbReference type="PROSITE" id="PS01034">
    <property type="entry name" value="GH16_1"/>
    <property type="match status" value="1"/>
</dbReference>
<dbReference type="PROSITE" id="PS51762">
    <property type="entry name" value="GH16_2"/>
    <property type="match status" value="1"/>
</dbReference>
<dbReference type="InterPro" id="IPR050546">
    <property type="entry name" value="Glycosyl_Hydrlase_16"/>
</dbReference>
<reference evidence="7 8" key="1">
    <citation type="submission" date="2018-03" db="EMBL/GenBank/DDBJ databases">
        <title>Whole genome sequencing of Histamine producing bacteria.</title>
        <authorList>
            <person name="Butler K."/>
        </authorList>
    </citation>
    <scope>NUCLEOTIDE SEQUENCE [LARGE SCALE GENOMIC DNA]</scope>
    <source>
        <strain evidence="7 8">JCM 13586</strain>
    </source>
</reference>
<dbReference type="InterPro" id="IPR013320">
    <property type="entry name" value="ConA-like_dom_sf"/>
</dbReference>
<dbReference type="Proteomes" id="UP000241222">
    <property type="component" value="Unassembled WGS sequence"/>
</dbReference>
<evidence type="ECO:0000256" key="1">
    <source>
        <dbReference type="ARBA" id="ARBA00006865"/>
    </source>
</evidence>
<evidence type="ECO:0000256" key="3">
    <source>
        <dbReference type="ARBA" id="ARBA00022801"/>
    </source>
</evidence>
<comment type="similarity">
    <text evidence="1">Belongs to the glycosyl hydrolase 16 family.</text>
</comment>
<dbReference type="AlphaFoldDB" id="A0A2T3J1S4"/>